<gene>
    <name evidence="1" type="ORF">JD79_04271</name>
</gene>
<evidence type="ECO:0000313" key="2">
    <source>
        <dbReference type="Proteomes" id="UP000246661"/>
    </source>
</evidence>
<dbReference type="EMBL" id="QGTX01000001">
    <property type="protein sequence ID" value="PWW25076.1"/>
    <property type="molecule type" value="Genomic_DNA"/>
</dbReference>
<protein>
    <submittedName>
        <fullName evidence="1">Uncharacterized protein</fullName>
    </submittedName>
</protein>
<keyword evidence="2" id="KW-1185">Reference proteome</keyword>
<proteinExistence type="predicted"/>
<sequence length="165" mass="17632">MLELGKAGQHGTPVLRDGEPVARLRASNWREAATAVVGDREWAFGKRERELVGRLAADPEDAARFRAVPTSLWRGTWNVDLDGVPVAVETASWWRGTRRYTSGGRTVGESGTTGGWSRRPTLTADDTLSLDAQVFLLWVQLVLDRRQSTSAAAATAGGAAAAGGS</sequence>
<dbReference type="AlphaFoldDB" id="A0A317QR09"/>
<evidence type="ECO:0000313" key="1">
    <source>
        <dbReference type="EMBL" id="PWW25076.1"/>
    </source>
</evidence>
<organism evidence="1 2">
    <name type="scientific">Geodermatophilus normandii</name>
    <dbReference type="NCBI Taxonomy" id="1137989"/>
    <lineage>
        <taxon>Bacteria</taxon>
        <taxon>Bacillati</taxon>
        <taxon>Actinomycetota</taxon>
        <taxon>Actinomycetes</taxon>
        <taxon>Geodermatophilales</taxon>
        <taxon>Geodermatophilaceae</taxon>
        <taxon>Geodermatophilus</taxon>
    </lineage>
</organism>
<accession>A0A317QR09</accession>
<dbReference type="Proteomes" id="UP000246661">
    <property type="component" value="Unassembled WGS sequence"/>
</dbReference>
<reference evidence="2" key="1">
    <citation type="submission" date="2018-05" db="EMBL/GenBank/DDBJ databases">
        <authorList>
            <person name="Klenk H.-P."/>
            <person name="Huntemann M."/>
            <person name="Clum A."/>
            <person name="Pillay M."/>
            <person name="Palaniappan K."/>
            <person name="Varghese N."/>
            <person name="Mikhailova N."/>
            <person name="Stamatis D."/>
            <person name="Reddy T."/>
            <person name="Daum C."/>
            <person name="Shapiro N."/>
            <person name="Ivanova N."/>
            <person name="Kyrpides N."/>
            <person name="Woyke T."/>
        </authorList>
    </citation>
    <scope>NUCLEOTIDE SEQUENCE [LARGE SCALE GENOMIC DNA]</scope>
    <source>
        <strain evidence="2">DSM 45417</strain>
    </source>
</reference>
<name>A0A317QR09_9ACTN</name>
<dbReference type="RefSeq" id="WP_110007105.1">
    <property type="nucleotide sequence ID" value="NZ_QGTX01000001.1"/>
</dbReference>
<comment type="caution">
    <text evidence="1">The sequence shown here is derived from an EMBL/GenBank/DDBJ whole genome shotgun (WGS) entry which is preliminary data.</text>
</comment>
<dbReference type="OrthoDB" id="5187577at2"/>